<protein>
    <submittedName>
        <fullName evidence="6">IclR family transcriptional regulator</fullName>
    </submittedName>
</protein>
<dbReference type="PANTHER" id="PTHR30136:SF24">
    <property type="entry name" value="HTH-TYPE TRANSCRIPTIONAL REPRESSOR ALLR"/>
    <property type="match status" value="1"/>
</dbReference>
<dbReference type="EMBL" id="JABEMD010000011">
    <property type="protein sequence ID" value="NNH10949.1"/>
    <property type="molecule type" value="Genomic_DNA"/>
</dbReference>
<dbReference type="PROSITE" id="PS51078">
    <property type="entry name" value="ICLR_ED"/>
    <property type="match status" value="1"/>
</dbReference>
<feature type="domain" description="IclR-ED" evidence="5">
    <location>
        <begin position="77"/>
        <end position="260"/>
    </location>
</feature>
<dbReference type="InterPro" id="IPR005471">
    <property type="entry name" value="Tscrpt_reg_IclR_N"/>
</dbReference>
<dbReference type="Gene3D" id="3.30.450.40">
    <property type="match status" value="1"/>
</dbReference>
<dbReference type="InterPro" id="IPR036390">
    <property type="entry name" value="WH_DNA-bd_sf"/>
</dbReference>
<organism evidence="6 7">
    <name type="scientific">Cupriavidus gilardii</name>
    <dbReference type="NCBI Taxonomy" id="82541"/>
    <lineage>
        <taxon>Bacteria</taxon>
        <taxon>Pseudomonadati</taxon>
        <taxon>Pseudomonadota</taxon>
        <taxon>Betaproteobacteria</taxon>
        <taxon>Burkholderiales</taxon>
        <taxon>Burkholderiaceae</taxon>
        <taxon>Cupriavidus</taxon>
    </lineage>
</organism>
<evidence type="ECO:0000256" key="3">
    <source>
        <dbReference type="ARBA" id="ARBA00023163"/>
    </source>
</evidence>
<dbReference type="PANTHER" id="PTHR30136">
    <property type="entry name" value="HELIX-TURN-HELIX TRANSCRIPTIONAL REGULATOR, ICLR FAMILY"/>
    <property type="match status" value="1"/>
</dbReference>
<evidence type="ECO:0000259" key="5">
    <source>
        <dbReference type="PROSITE" id="PS51078"/>
    </source>
</evidence>
<dbReference type="InterPro" id="IPR029016">
    <property type="entry name" value="GAF-like_dom_sf"/>
</dbReference>
<dbReference type="SMART" id="SM00346">
    <property type="entry name" value="HTH_ICLR"/>
    <property type="match status" value="1"/>
</dbReference>
<dbReference type="Pfam" id="PF01614">
    <property type="entry name" value="IclR_C"/>
    <property type="match status" value="1"/>
</dbReference>
<dbReference type="GO" id="GO:0003677">
    <property type="term" value="F:DNA binding"/>
    <property type="evidence" value="ECO:0007669"/>
    <property type="project" value="UniProtKB-KW"/>
</dbReference>
<evidence type="ECO:0000256" key="2">
    <source>
        <dbReference type="ARBA" id="ARBA00023125"/>
    </source>
</evidence>
<dbReference type="InterPro" id="IPR014757">
    <property type="entry name" value="Tscrpt_reg_IclR_C"/>
</dbReference>
<proteinExistence type="predicted"/>
<dbReference type="SUPFAM" id="SSF55781">
    <property type="entry name" value="GAF domain-like"/>
    <property type="match status" value="1"/>
</dbReference>
<sequence>MPANTTSGTAASTVKSADRTLDLLELLAQWGREMSHAEIAEALDIPKSSLTKLIRNLTQRGYLRLVPETRGYRLGDAILKLAQQSNQTRSLIACAEPVLADITQQTSESCALNQLKGDQIEVVATVISQQRLQSHMRLGDLAPLYAVSGGKAILAYLPDQMRDEYLRSLTFERFTKNTMSTKKALLATLEDVRKQGFATSSEEFTPGVFGIGVPILSANGFPLGSLNIAMPTVRYSTEVCERAVAILKAAAARIQRQYFGG</sequence>
<dbReference type="FunFam" id="1.10.10.10:FF:000056">
    <property type="entry name" value="IclR family transcriptional regulator"/>
    <property type="match status" value="1"/>
</dbReference>
<name>A0A849BK25_9BURK</name>
<reference evidence="6 7" key="1">
    <citation type="submission" date="2020-05" db="EMBL/GenBank/DDBJ databases">
        <title>MicrobeNet Type strains.</title>
        <authorList>
            <person name="Nicholson A.C."/>
        </authorList>
    </citation>
    <scope>NUCLEOTIDE SEQUENCE [LARGE SCALE GENOMIC DNA]</scope>
    <source>
        <strain evidence="6 7">ATCC 700815</strain>
    </source>
</reference>
<evidence type="ECO:0000259" key="4">
    <source>
        <dbReference type="PROSITE" id="PS51077"/>
    </source>
</evidence>
<dbReference type="SUPFAM" id="SSF46785">
    <property type="entry name" value="Winged helix' DNA-binding domain"/>
    <property type="match status" value="1"/>
</dbReference>
<evidence type="ECO:0000313" key="7">
    <source>
        <dbReference type="Proteomes" id="UP000542973"/>
    </source>
</evidence>
<dbReference type="GO" id="GO:0003700">
    <property type="term" value="F:DNA-binding transcription factor activity"/>
    <property type="evidence" value="ECO:0007669"/>
    <property type="project" value="TreeGrafter"/>
</dbReference>
<keyword evidence="2" id="KW-0238">DNA-binding</keyword>
<evidence type="ECO:0000313" key="6">
    <source>
        <dbReference type="EMBL" id="NNH10949.1"/>
    </source>
</evidence>
<keyword evidence="3" id="KW-0804">Transcription</keyword>
<dbReference type="Gene3D" id="1.10.10.10">
    <property type="entry name" value="Winged helix-like DNA-binding domain superfamily/Winged helix DNA-binding domain"/>
    <property type="match status" value="1"/>
</dbReference>
<feature type="domain" description="HTH iclR-type" evidence="4">
    <location>
        <begin position="14"/>
        <end position="76"/>
    </location>
</feature>
<gene>
    <name evidence="6" type="ORF">HLB16_08655</name>
</gene>
<dbReference type="InterPro" id="IPR050707">
    <property type="entry name" value="HTH_MetabolicPath_Reg"/>
</dbReference>
<comment type="caution">
    <text evidence="6">The sequence shown here is derived from an EMBL/GenBank/DDBJ whole genome shotgun (WGS) entry which is preliminary data.</text>
</comment>
<dbReference type="AlphaFoldDB" id="A0A849BK25"/>
<dbReference type="InterPro" id="IPR036388">
    <property type="entry name" value="WH-like_DNA-bd_sf"/>
</dbReference>
<dbReference type="Pfam" id="PF09339">
    <property type="entry name" value="HTH_IclR"/>
    <property type="match status" value="1"/>
</dbReference>
<keyword evidence="1" id="KW-0805">Transcription regulation</keyword>
<accession>A0A849BK25</accession>
<dbReference type="PROSITE" id="PS51077">
    <property type="entry name" value="HTH_ICLR"/>
    <property type="match status" value="1"/>
</dbReference>
<evidence type="ECO:0000256" key="1">
    <source>
        <dbReference type="ARBA" id="ARBA00023015"/>
    </source>
</evidence>
<dbReference type="RefSeq" id="WP_053822822.1">
    <property type="nucleotide sequence ID" value="NZ_BAAAEB010000006.1"/>
</dbReference>
<dbReference type="GO" id="GO:0045892">
    <property type="term" value="P:negative regulation of DNA-templated transcription"/>
    <property type="evidence" value="ECO:0007669"/>
    <property type="project" value="TreeGrafter"/>
</dbReference>
<dbReference type="Proteomes" id="UP000542973">
    <property type="component" value="Unassembled WGS sequence"/>
</dbReference>